<evidence type="ECO:0000313" key="2">
    <source>
        <dbReference type="Proteomes" id="UP000010146"/>
    </source>
</evidence>
<reference evidence="1 2" key="1">
    <citation type="submission" date="2008-07" db="EMBL/GenBank/DDBJ databases">
        <authorList>
            <person name="Gonzalez J."/>
            <person name="Sokolova T."/>
            <person name="Ferriera S."/>
            <person name="Johnson J."/>
            <person name="Kravitz S."/>
            <person name="Beeson K."/>
            <person name="Sutton G."/>
            <person name="Rogers Y.-H."/>
            <person name="Friedman R."/>
            <person name="Frazier M."/>
            <person name="Venter J.C."/>
        </authorList>
    </citation>
    <scope>NUCLEOTIDE SEQUENCE [LARGE SCALE GENOMIC DNA]</scope>
    <source>
        <strain evidence="1 2">DSM 12653</strain>
    </source>
</reference>
<dbReference type="AlphaFoldDB" id="A0A0F5PPF3"/>
<reference evidence="1 2" key="2">
    <citation type="journal article" date="2015" name="BMC Genomics">
        <title>Analysis of three genomes within the thermophilic bacterial species Caldanaerobacter subterraneus with a focus on carbon monoxide dehydrogenase evolution and hydrolase diversity.</title>
        <authorList>
            <person name="Sant'Anna F.H."/>
            <person name="Lebedinsky A.V."/>
            <person name="Sokolova T.G."/>
            <person name="Robb F.T."/>
            <person name="Gonzalez J.M."/>
        </authorList>
    </citation>
    <scope>NUCLEOTIDE SEQUENCE [LARGE SCALE GENOMIC DNA]</scope>
    <source>
        <strain evidence="1 2">DSM 12653</strain>
    </source>
</reference>
<accession>A0A0F5PPF3</accession>
<dbReference type="EMBL" id="ABXP02000042">
    <property type="protein sequence ID" value="KKC30281.1"/>
    <property type="molecule type" value="Genomic_DNA"/>
</dbReference>
<dbReference type="Proteomes" id="UP000010146">
    <property type="component" value="Unassembled WGS sequence"/>
</dbReference>
<evidence type="ECO:0000313" key="1">
    <source>
        <dbReference type="EMBL" id="KKC30281.1"/>
    </source>
</evidence>
<protein>
    <submittedName>
        <fullName evidence="1">Uncharacterized protein</fullName>
    </submittedName>
</protein>
<gene>
    <name evidence="1" type="ORF">CDSM653_00760</name>
</gene>
<comment type="caution">
    <text evidence="1">The sequence shown here is derived from an EMBL/GenBank/DDBJ whole genome shotgun (WGS) entry which is preliminary data.</text>
</comment>
<proteinExistence type="predicted"/>
<name>A0A0F5PPF3_9THEO</name>
<sequence length="39" mass="3970">MGGPMTVVNFVFTTKDELKNKLTLSAAKPSSASIGGSSP</sequence>
<organism evidence="1 2">
    <name type="scientific">Caldanaerobacter subterraneus subsp. pacificus DSM 12653</name>
    <dbReference type="NCBI Taxonomy" id="391606"/>
    <lineage>
        <taxon>Bacteria</taxon>
        <taxon>Bacillati</taxon>
        <taxon>Bacillota</taxon>
        <taxon>Clostridia</taxon>
        <taxon>Thermoanaerobacterales</taxon>
        <taxon>Thermoanaerobacteraceae</taxon>
        <taxon>Caldanaerobacter</taxon>
    </lineage>
</organism>
<reference evidence="2" key="3">
    <citation type="submission" date="2015-02" db="EMBL/GenBank/DDBJ databases">
        <title>Genome analysis of three genomes within the thermophilic hydrogenogenic bacterial species Caldanaerobacter subterraneus.</title>
        <authorList>
            <person name="Sant'Anna F.H."/>
            <person name="Lebedinsky A."/>
            <person name="Sokolova T."/>
            <person name="Robb F.T."/>
            <person name="Gonzalez J.M."/>
        </authorList>
    </citation>
    <scope>NUCLEOTIDE SEQUENCE [LARGE SCALE GENOMIC DNA]</scope>
    <source>
        <strain evidence="2">DSM 12653</strain>
    </source>
</reference>